<protein>
    <recommendedName>
        <fullName evidence="7">Ribose 5-phosphate isomerase B</fullName>
    </recommendedName>
</protein>
<proteinExistence type="inferred from homology"/>
<dbReference type="PANTHER" id="PTHR30345">
    <property type="entry name" value="RIBOSE-5-PHOSPHATE ISOMERASE B"/>
    <property type="match status" value="1"/>
</dbReference>
<dbReference type="EMBL" id="LNVX01000537">
    <property type="protein sequence ID" value="OEG69900.1"/>
    <property type="molecule type" value="Genomic_DNA"/>
</dbReference>
<dbReference type="AlphaFoldDB" id="A0A1E5IHG3"/>
<keyword evidence="6" id="KW-1185">Reference proteome</keyword>
<gene>
    <name evidence="5" type="ORF">ATZ36_07190</name>
</gene>
<evidence type="ECO:0000256" key="4">
    <source>
        <dbReference type="PIRSR" id="PIRSR005384-2"/>
    </source>
</evidence>
<dbReference type="InterPro" id="IPR036569">
    <property type="entry name" value="RpiB_LacA_LacB_sf"/>
</dbReference>
<evidence type="ECO:0000313" key="5">
    <source>
        <dbReference type="EMBL" id="OEG69900.1"/>
    </source>
</evidence>
<keyword evidence="2" id="KW-0413">Isomerase</keyword>
<reference evidence="5 6" key="1">
    <citation type="submission" date="2015-11" db="EMBL/GenBank/DDBJ databases">
        <title>Evidence for parallel genomic evolution in an endosymbiosis of termite gut flagellates.</title>
        <authorList>
            <person name="Zheng H."/>
        </authorList>
    </citation>
    <scope>NUCLEOTIDE SEQUENCE [LARGE SCALE GENOMIC DNA]</scope>
    <source>
        <strain evidence="5 6">CET450</strain>
    </source>
</reference>
<dbReference type="NCBIfam" id="TIGR00689">
    <property type="entry name" value="rpiB_lacA_lacB"/>
    <property type="match status" value="1"/>
</dbReference>
<evidence type="ECO:0000256" key="2">
    <source>
        <dbReference type="ARBA" id="ARBA00023235"/>
    </source>
</evidence>
<name>A0A1E5IHG3_ENDTX</name>
<comment type="similarity">
    <text evidence="1">Belongs to the LacAB/RpiB family.</text>
</comment>
<organism evidence="5 6">
    <name type="scientific">Endomicrobium trichonymphae</name>
    <dbReference type="NCBI Taxonomy" id="1408204"/>
    <lineage>
        <taxon>Bacteria</taxon>
        <taxon>Pseudomonadati</taxon>
        <taxon>Elusimicrobiota</taxon>
        <taxon>Endomicrobiia</taxon>
        <taxon>Endomicrobiales</taxon>
        <taxon>Endomicrobiaceae</taxon>
        <taxon>Candidatus Endomicrobiellum</taxon>
    </lineage>
</organism>
<feature type="binding site" evidence="4">
    <location>
        <position position="135"/>
    </location>
    <ligand>
        <name>D-ribulose 5-phosphate</name>
        <dbReference type="ChEBI" id="CHEBI:58121"/>
    </ligand>
</feature>
<dbReference type="Pfam" id="PF02502">
    <property type="entry name" value="LacAB_rpiB"/>
    <property type="match status" value="1"/>
</dbReference>
<dbReference type="GO" id="GO:0004751">
    <property type="term" value="F:ribose-5-phosphate isomerase activity"/>
    <property type="evidence" value="ECO:0007669"/>
    <property type="project" value="TreeGrafter"/>
</dbReference>
<dbReference type="NCBIfam" id="NF004051">
    <property type="entry name" value="PRK05571.1"/>
    <property type="match status" value="1"/>
</dbReference>
<dbReference type="PIRSF" id="PIRSF005384">
    <property type="entry name" value="RpiB_LacA_B"/>
    <property type="match status" value="1"/>
</dbReference>
<dbReference type="SUPFAM" id="SSF89623">
    <property type="entry name" value="Ribose/Galactose isomerase RpiB/AlsB"/>
    <property type="match status" value="1"/>
</dbReference>
<dbReference type="GO" id="GO:0019316">
    <property type="term" value="P:D-allose catabolic process"/>
    <property type="evidence" value="ECO:0007669"/>
    <property type="project" value="TreeGrafter"/>
</dbReference>
<dbReference type="GO" id="GO:0009052">
    <property type="term" value="P:pentose-phosphate shunt, non-oxidative branch"/>
    <property type="evidence" value="ECO:0007669"/>
    <property type="project" value="TreeGrafter"/>
</dbReference>
<feature type="binding site" evidence="4">
    <location>
        <position position="109"/>
    </location>
    <ligand>
        <name>D-ribulose 5-phosphate</name>
        <dbReference type="ChEBI" id="CHEBI:58121"/>
    </ligand>
</feature>
<dbReference type="NCBIfam" id="TIGR01120">
    <property type="entry name" value="rpiB"/>
    <property type="match status" value="1"/>
</dbReference>
<feature type="active site" description="Proton donor" evidence="3">
    <location>
        <position position="98"/>
    </location>
</feature>
<sequence length="149" mass="16380">MKLAFGTDHAAAGVRNKVKEYFQSGGYEIEDFGFFGNGSCDYPDYAVKVAEAVISKKADRGILICGTGIGMSIAANKIKGIIAAVCWDEDTAKLAACHNGANVLCLGSRTATLSELCQRIKIFLGTPFEERHLQRIRKIEEIEKQQYRK</sequence>
<dbReference type="InterPro" id="IPR003500">
    <property type="entry name" value="RpiB_LacA_LacB"/>
</dbReference>
<feature type="binding site" evidence="4">
    <location>
        <position position="131"/>
    </location>
    <ligand>
        <name>D-ribulose 5-phosphate</name>
        <dbReference type="ChEBI" id="CHEBI:58121"/>
    </ligand>
</feature>
<feature type="active site" description="Proton acceptor" evidence="3">
    <location>
        <position position="65"/>
    </location>
</feature>
<evidence type="ECO:0008006" key="7">
    <source>
        <dbReference type="Google" id="ProtNLM"/>
    </source>
</evidence>
<accession>A0A1E5IHG3</accession>
<dbReference type="Gene3D" id="3.40.1400.10">
    <property type="entry name" value="Sugar-phosphate isomerase, RpiB/LacA/LacB"/>
    <property type="match status" value="1"/>
</dbReference>
<dbReference type="InterPro" id="IPR004785">
    <property type="entry name" value="RpiB"/>
</dbReference>
<dbReference type="PANTHER" id="PTHR30345:SF0">
    <property type="entry name" value="DNA DAMAGE-REPAIR_TOLERATION PROTEIN DRT102"/>
    <property type="match status" value="1"/>
</dbReference>
<feature type="binding site" evidence="4">
    <location>
        <begin position="8"/>
        <end position="9"/>
    </location>
    <ligand>
        <name>D-ribulose 5-phosphate</name>
        <dbReference type="ChEBI" id="CHEBI:58121"/>
    </ligand>
</feature>
<feature type="binding site" evidence="4">
    <location>
        <position position="99"/>
    </location>
    <ligand>
        <name>D-ribulose 5-phosphate</name>
        <dbReference type="ChEBI" id="CHEBI:58121"/>
    </ligand>
</feature>
<evidence type="ECO:0000256" key="3">
    <source>
        <dbReference type="PIRSR" id="PIRSR005384-1"/>
    </source>
</evidence>
<feature type="binding site" evidence="4">
    <location>
        <begin position="66"/>
        <end position="70"/>
    </location>
    <ligand>
        <name>D-ribulose 5-phosphate</name>
        <dbReference type="ChEBI" id="CHEBI:58121"/>
    </ligand>
</feature>
<dbReference type="Proteomes" id="UP000095237">
    <property type="component" value="Unassembled WGS sequence"/>
</dbReference>
<evidence type="ECO:0000256" key="1">
    <source>
        <dbReference type="ARBA" id="ARBA00008754"/>
    </source>
</evidence>
<evidence type="ECO:0000313" key="6">
    <source>
        <dbReference type="Proteomes" id="UP000095237"/>
    </source>
</evidence>
<comment type="caution">
    <text evidence="5">The sequence shown here is derived from an EMBL/GenBank/DDBJ whole genome shotgun (WGS) entry which is preliminary data.</text>
</comment>